<dbReference type="AlphaFoldDB" id="A0ABD0K7W4"/>
<dbReference type="SUPFAM" id="SSF52058">
    <property type="entry name" value="L domain-like"/>
    <property type="match status" value="1"/>
</dbReference>
<sequence length="196" mass="22063">MARAVPMFETIVFIFWTSTSAFSSVLGLKDSSPHALESLNPPRGQWTPCGEIEGLCKCCDRFAECTDDWSEREFFGDIQPYIPPFHENVTALILGSISLWAIRTDDFFQNVTNVTHLDLRKNTIRYISPNAFRSFNQLRVLDFSGNAMDFDSLRTILAVPTLEELDLSNTFRAGDFADNDGIRDPIGPIPAGLFTR</sequence>
<feature type="chain" id="PRO_5044895813" evidence="2">
    <location>
        <begin position="22"/>
        <end position="196"/>
    </location>
</feature>
<dbReference type="Proteomes" id="UP001519460">
    <property type="component" value="Unassembled WGS sequence"/>
</dbReference>
<dbReference type="InterPro" id="IPR050328">
    <property type="entry name" value="Dev_Immune_Receptor"/>
</dbReference>
<feature type="signal peptide" evidence="2">
    <location>
        <begin position="1"/>
        <end position="21"/>
    </location>
</feature>
<evidence type="ECO:0000313" key="3">
    <source>
        <dbReference type="EMBL" id="KAK7483165.1"/>
    </source>
</evidence>
<dbReference type="PANTHER" id="PTHR24373">
    <property type="entry name" value="SLIT RELATED LEUCINE-RICH REPEAT NEURONAL PROTEIN"/>
    <property type="match status" value="1"/>
</dbReference>
<evidence type="ECO:0000256" key="2">
    <source>
        <dbReference type="SAM" id="SignalP"/>
    </source>
</evidence>
<dbReference type="InterPro" id="IPR001611">
    <property type="entry name" value="Leu-rich_rpt"/>
</dbReference>
<protein>
    <submittedName>
        <fullName evidence="3">Uncharacterized protein</fullName>
    </submittedName>
</protein>
<dbReference type="PANTHER" id="PTHR24373:SF370">
    <property type="entry name" value="FISH-LIPS, ISOFORM E"/>
    <property type="match status" value="1"/>
</dbReference>
<name>A0ABD0K7W4_9CAEN</name>
<dbReference type="EMBL" id="JACVVK020000231">
    <property type="protein sequence ID" value="KAK7483165.1"/>
    <property type="molecule type" value="Genomic_DNA"/>
</dbReference>
<accession>A0ABD0K7W4</accession>
<keyword evidence="4" id="KW-1185">Reference proteome</keyword>
<comment type="caution">
    <text evidence="3">The sequence shown here is derived from an EMBL/GenBank/DDBJ whole genome shotgun (WGS) entry which is preliminary data.</text>
</comment>
<evidence type="ECO:0000313" key="4">
    <source>
        <dbReference type="Proteomes" id="UP001519460"/>
    </source>
</evidence>
<dbReference type="InterPro" id="IPR032675">
    <property type="entry name" value="LRR_dom_sf"/>
</dbReference>
<dbReference type="Pfam" id="PF13855">
    <property type="entry name" value="LRR_8"/>
    <property type="match status" value="1"/>
</dbReference>
<dbReference type="Gene3D" id="3.80.10.10">
    <property type="entry name" value="Ribonuclease Inhibitor"/>
    <property type="match status" value="1"/>
</dbReference>
<reference evidence="3 4" key="1">
    <citation type="journal article" date="2023" name="Sci. Data">
        <title>Genome assembly of the Korean intertidal mud-creeper Batillaria attramentaria.</title>
        <authorList>
            <person name="Patra A.K."/>
            <person name="Ho P.T."/>
            <person name="Jun S."/>
            <person name="Lee S.J."/>
            <person name="Kim Y."/>
            <person name="Won Y.J."/>
        </authorList>
    </citation>
    <scope>NUCLEOTIDE SEQUENCE [LARGE SCALE GENOMIC DNA]</scope>
    <source>
        <strain evidence="3">Wonlab-2016</strain>
    </source>
</reference>
<evidence type="ECO:0000256" key="1">
    <source>
        <dbReference type="ARBA" id="ARBA00022729"/>
    </source>
</evidence>
<gene>
    <name evidence="3" type="ORF">BaRGS_00025569</name>
</gene>
<proteinExistence type="predicted"/>
<organism evidence="3 4">
    <name type="scientific">Batillaria attramentaria</name>
    <dbReference type="NCBI Taxonomy" id="370345"/>
    <lineage>
        <taxon>Eukaryota</taxon>
        <taxon>Metazoa</taxon>
        <taxon>Spiralia</taxon>
        <taxon>Lophotrochozoa</taxon>
        <taxon>Mollusca</taxon>
        <taxon>Gastropoda</taxon>
        <taxon>Caenogastropoda</taxon>
        <taxon>Sorbeoconcha</taxon>
        <taxon>Cerithioidea</taxon>
        <taxon>Batillariidae</taxon>
        <taxon>Batillaria</taxon>
    </lineage>
</organism>
<keyword evidence="1 2" id="KW-0732">Signal</keyword>